<dbReference type="PROSITE" id="PS50202">
    <property type="entry name" value="MSP"/>
    <property type="match status" value="1"/>
</dbReference>
<accession>A0A0B1TKN4</accession>
<dbReference type="PANTHER" id="PTHR22947:SF7">
    <property type="entry name" value="MSP DOMAIN-CONTAINING PROTEIN-RELATED"/>
    <property type="match status" value="1"/>
</dbReference>
<dbReference type="OrthoDB" id="5785746at2759"/>
<dbReference type="Gene3D" id="2.60.40.10">
    <property type="entry name" value="Immunoglobulins"/>
    <property type="match status" value="1"/>
</dbReference>
<dbReference type="PANTHER" id="PTHR22947">
    <property type="entry name" value="MAJOR SPERM PROTEIN"/>
    <property type="match status" value="1"/>
</dbReference>
<gene>
    <name evidence="2" type="ORF">OESDEN_01908</name>
</gene>
<dbReference type="InterPro" id="IPR008962">
    <property type="entry name" value="PapD-like_sf"/>
</dbReference>
<evidence type="ECO:0000259" key="1">
    <source>
        <dbReference type="PROSITE" id="PS50202"/>
    </source>
</evidence>
<evidence type="ECO:0000313" key="3">
    <source>
        <dbReference type="Proteomes" id="UP000053660"/>
    </source>
</evidence>
<dbReference type="InterPro" id="IPR051774">
    <property type="entry name" value="Sperm-specific_class_P"/>
</dbReference>
<name>A0A0B1TKN4_OESDE</name>
<dbReference type="Pfam" id="PF00635">
    <property type="entry name" value="Motile_Sperm"/>
    <property type="match status" value="1"/>
</dbReference>
<organism evidence="2 3">
    <name type="scientific">Oesophagostomum dentatum</name>
    <name type="common">Nodular worm</name>
    <dbReference type="NCBI Taxonomy" id="61180"/>
    <lineage>
        <taxon>Eukaryota</taxon>
        <taxon>Metazoa</taxon>
        <taxon>Ecdysozoa</taxon>
        <taxon>Nematoda</taxon>
        <taxon>Chromadorea</taxon>
        <taxon>Rhabditida</taxon>
        <taxon>Rhabditina</taxon>
        <taxon>Rhabditomorpha</taxon>
        <taxon>Strongyloidea</taxon>
        <taxon>Strongylidae</taxon>
        <taxon>Oesophagostomum</taxon>
    </lineage>
</organism>
<dbReference type="AlphaFoldDB" id="A0A0B1TKN4"/>
<dbReference type="EMBL" id="KN549356">
    <property type="protein sequence ID" value="KHJ98098.1"/>
    <property type="molecule type" value="Genomic_DNA"/>
</dbReference>
<dbReference type="SUPFAM" id="SSF49354">
    <property type="entry name" value="PapD-like"/>
    <property type="match status" value="1"/>
</dbReference>
<dbReference type="InterPro" id="IPR000535">
    <property type="entry name" value="MSP_dom"/>
</dbReference>
<dbReference type="Proteomes" id="UP000053660">
    <property type="component" value="Unassembled WGS sequence"/>
</dbReference>
<sequence length="109" mass="11913">MALVGWPHSVIFDADGGSVQYTLTNCGMTDLAFKVKSSNNKDYRFKTVFGFAKSGQKVNIEITRSKGPPKNDRFVVVYGAMPEDAKDPQAACKEMTVLDELTVGLHALP</sequence>
<evidence type="ECO:0000313" key="2">
    <source>
        <dbReference type="EMBL" id="KHJ98098.1"/>
    </source>
</evidence>
<feature type="domain" description="MSP" evidence="1">
    <location>
        <begin position="2"/>
        <end position="109"/>
    </location>
</feature>
<reference evidence="2 3" key="1">
    <citation type="submission" date="2014-03" db="EMBL/GenBank/DDBJ databases">
        <title>Draft genome of the hookworm Oesophagostomum dentatum.</title>
        <authorList>
            <person name="Mitreva M."/>
        </authorList>
    </citation>
    <scope>NUCLEOTIDE SEQUENCE [LARGE SCALE GENOMIC DNA]</scope>
    <source>
        <strain evidence="2 3">OD-Hann</strain>
    </source>
</reference>
<proteinExistence type="predicted"/>
<keyword evidence="3" id="KW-1185">Reference proteome</keyword>
<protein>
    <submittedName>
        <fullName evidence="2">MSP domain protein</fullName>
    </submittedName>
</protein>
<dbReference type="InterPro" id="IPR013783">
    <property type="entry name" value="Ig-like_fold"/>
</dbReference>